<dbReference type="GO" id="GO:0004252">
    <property type="term" value="F:serine-type endopeptidase activity"/>
    <property type="evidence" value="ECO:0007669"/>
    <property type="project" value="InterPro"/>
</dbReference>
<evidence type="ECO:0000313" key="10">
    <source>
        <dbReference type="EMBL" id="KAJ6848615.1"/>
    </source>
</evidence>
<gene>
    <name evidence="10" type="ORF">M6B38_275360</name>
</gene>
<evidence type="ECO:0000313" key="11">
    <source>
        <dbReference type="Proteomes" id="UP001140949"/>
    </source>
</evidence>
<dbReference type="CDD" id="cd02120">
    <property type="entry name" value="PA_subtilisin_like"/>
    <property type="match status" value="1"/>
</dbReference>
<dbReference type="PROSITE" id="PS51892">
    <property type="entry name" value="SUBTILASE"/>
    <property type="match status" value="1"/>
</dbReference>
<accession>A0AAX6I846</accession>
<dbReference type="Pfam" id="PF00082">
    <property type="entry name" value="Peptidase_S8"/>
    <property type="match status" value="1"/>
</dbReference>
<dbReference type="SUPFAM" id="SSF52743">
    <property type="entry name" value="Subtilisin-like"/>
    <property type="match status" value="1"/>
</dbReference>
<comment type="similarity">
    <text evidence="1 6">Belongs to the peptidase S8 family.</text>
</comment>
<dbReference type="Gene3D" id="3.40.50.200">
    <property type="entry name" value="Peptidase S8/S53 domain"/>
    <property type="match status" value="1"/>
</dbReference>
<keyword evidence="4" id="KW-0378">Hydrolase</keyword>
<dbReference type="AlphaFoldDB" id="A0AAX6I846"/>
<dbReference type="PANTHER" id="PTHR10795">
    <property type="entry name" value="PROPROTEIN CONVERTASE SUBTILISIN/KEXIN"/>
    <property type="match status" value="1"/>
</dbReference>
<evidence type="ECO:0000259" key="9">
    <source>
        <dbReference type="Pfam" id="PF17766"/>
    </source>
</evidence>
<feature type="signal peptide" evidence="7">
    <location>
        <begin position="1"/>
        <end position="17"/>
    </location>
</feature>
<keyword evidence="5" id="KW-0720">Serine protease</keyword>
<feature type="domain" description="Subtilisin-like protease fibronectin type-III" evidence="9">
    <location>
        <begin position="325"/>
        <end position="424"/>
    </location>
</feature>
<evidence type="ECO:0000256" key="2">
    <source>
        <dbReference type="ARBA" id="ARBA00022670"/>
    </source>
</evidence>
<evidence type="ECO:0000256" key="5">
    <source>
        <dbReference type="ARBA" id="ARBA00022825"/>
    </source>
</evidence>
<dbReference type="Pfam" id="PF17766">
    <property type="entry name" value="fn3_6"/>
    <property type="match status" value="1"/>
</dbReference>
<sequence>MMLLLMVSMFCPCPLEIQRGSTTNLAPWMMSVAASTIDRKIIDRLVTGDGEIIEGTSINTYDMGNELHPFTYGGLCGDLDDSVKGKIVLCNLRDEGSGLLRAGAKGAVMVEEHSSYVASTFLLPAIVVGSDGGEKLRKYIKGSAKPVARIERTSTVVDSAAPFVAPFSSRGPNRLVPDILKPDVSAPGLNILSAWSPEAAIPGYADAQSLQYNFMTGTSSSCPHAAGAAAYVKSFHRDWSPAAIRSALMTTALPIDPSKNSDAEFAFGAGQINPVAATNPGLVYDVGVDDYILTLCGIGYNSSDIGLISGEERTCPSDYKGSPRDLNYPSMALRIDTGAPYRANFSRTVTNVGAESSAYNASIETSGKIDVKVEPDALTFGSLNEKQSLVVTVSWHEGLALGELARATLTWSDGLHNVRSPIVVYTFV</sequence>
<protein>
    <submittedName>
        <fullName evidence="10">Elongin-C</fullName>
    </submittedName>
</protein>
<comment type="caution">
    <text evidence="6">Lacks conserved residue(s) required for the propagation of feature annotation.</text>
</comment>
<proteinExistence type="inferred from homology"/>
<dbReference type="GO" id="GO:0006508">
    <property type="term" value="P:proteolysis"/>
    <property type="evidence" value="ECO:0007669"/>
    <property type="project" value="UniProtKB-KW"/>
</dbReference>
<reference evidence="10" key="2">
    <citation type="submission" date="2023-04" db="EMBL/GenBank/DDBJ databases">
        <authorList>
            <person name="Bruccoleri R.E."/>
            <person name="Oakeley E.J."/>
            <person name="Faust A.-M."/>
            <person name="Dessus-Babus S."/>
            <person name="Altorfer M."/>
            <person name="Burckhardt D."/>
            <person name="Oertli M."/>
            <person name="Naumann U."/>
            <person name="Petersen F."/>
            <person name="Wong J."/>
        </authorList>
    </citation>
    <scope>NUCLEOTIDE SEQUENCE</scope>
    <source>
        <strain evidence="10">GSM-AAB239-AS_SAM_17_03QT</strain>
        <tissue evidence="10">Leaf</tissue>
    </source>
</reference>
<feature type="chain" id="PRO_5043814123" evidence="7">
    <location>
        <begin position="18"/>
        <end position="428"/>
    </location>
</feature>
<dbReference type="InterPro" id="IPR000209">
    <property type="entry name" value="Peptidase_S8/S53_dom"/>
</dbReference>
<name>A0AAX6I846_IRIPA</name>
<dbReference type="PROSITE" id="PS00138">
    <property type="entry name" value="SUBTILASE_SER"/>
    <property type="match status" value="1"/>
</dbReference>
<evidence type="ECO:0000256" key="6">
    <source>
        <dbReference type="PROSITE-ProRule" id="PRU01240"/>
    </source>
</evidence>
<comment type="caution">
    <text evidence="10">The sequence shown here is derived from an EMBL/GenBank/DDBJ whole genome shotgun (WGS) entry which is preliminary data.</text>
</comment>
<evidence type="ECO:0000256" key="3">
    <source>
        <dbReference type="ARBA" id="ARBA00022729"/>
    </source>
</evidence>
<dbReference type="InterPro" id="IPR041469">
    <property type="entry name" value="Subtilisin-like_FN3"/>
</dbReference>
<keyword evidence="2" id="KW-0645">Protease</keyword>
<keyword evidence="3 7" id="KW-0732">Signal</keyword>
<dbReference type="InterPro" id="IPR045051">
    <property type="entry name" value="SBT"/>
</dbReference>
<evidence type="ECO:0000256" key="7">
    <source>
        <dbReference type="SAM" id="SignalP"/>
    </source>
</evidence>
<dbReference type="Proteomes" id="UP001140949">
    <property type="component" value="Unassembled WGS sequence"/>
</dbReference>
<evidence type="ECO:0000256" key="1">
    <source>
        <dbReference type="ARBA" id="ARBA00011073"/>
    </source>
</evidence>
<evidence type="ECO:0000259" key="8">
    <source>
        <dbReference type="Pfam" id="PF00082"/>
    </source>
</evidence>
<feature type="domain" description="Peptidase S8/S53" evidence="8">
    <location>
        <begin position="161"/>
        <end position="270"/>
    </location>
</feature>
<dbReference type="InterPro" id="IPR036852">
    <property type="entry name" value="Peptidase_S8/S53_dom_sf"/>
</dbReference>
<reference evidence="10" key="1">
    <citation type="journal article" date="2023" name="GigaByte">
        <title>Genome assembly of the bearded iris, Iris pallida Lam.</title>
        <authorList>
            <person name="Bruccoleri R.E."/>
            <person name="Oakeley E.J."/>
            <person name="Faust A.M.E."/>
            <person name="Altorfer M."/>
            <person name="Dessus-Babus S."/>
            <person name="Burckhardt D."/>
            <person name="Oertli M."/>
            <person name="Naumann U."/>
            <person name="Petersen F."/>
            <person name="Wong J."/>
        </authorList>
    </citation>
    <scope>NUCLEOTIDE SEQUENCE</scope>
    <source>
        <strain evidence="10">GSM-AAB239-AS_SAM_17_03QT</strain>
    </source>
</reference>
<dbReference type="EMBL" id="JANAVB010004599">
    <property type="protein sequence ID" value="KAJ6848615.1"/>
    <property type="molecule type" value="Genomic_DNA"/>
</dbReference>
<dbReference type="InterPro" id="IPR023828">
    <property type="entry name" value="Peptidase_S8_Ser-AS"/>
</dbReference>
<dbReference type="Gene3D" id="2.60.40.2310">
    <property type="match status" value="1"/>
</dbReference>
<evidence type="ECO:0000256" key="4">
    <source>
        <dbReference type="ARBA" id="ARBA00022801"/>
    </source>
</evidence>
<keyword evidence="11" id="KW-1185">Reference proteome</keyword>
<organism evidence="10 11">
    <name type="scientific">Iris pallida</name>
    <name type="common">Sweet iris</name>
    <dbReference type="NCBI Taxonomy" id="29817"/>
    <lineage>
        <taxon>Eukaryota</taxon>
        <taxon>Viridiplantae</taxon>
        <taxon>Streptophyta</taxon>
        <taxon>Embryophyta</taxon>
        <taxon>Tracheophyta</taxon>
        <taxon>Spermatophyta</taxon>
        <taxon>Magnoliopsida</taxon>
        <taxon>Liliopsida</taxon>
        <taxon>Asparagales</taxon>
        <taxon>Iridaceae</taxon>
        <taxon>Iridoideae</taxon>
        <taxon>Irideae</taxon>
        <taxon>Iris</taxon>
    </lineage>
</organism>